<dbReference type="GO" id="GO:0006508">
    <property type="term" value="P:proteolysis"/>
    <property type="evidence" value="ECO:0007669"/>
    <property type="project" value="UniProtKB-KW"/>
</dbReference>
<keyword evidence="4" id="KW-0378">Hydrolase</keyword>
<name>A0A3G5A4C2_9VIRU</name>
<feature type="domain" description="Aspartic peptidase DDI1-type" evidence="5">
    <location>
        <begin position="87"/>
        <end position="185"/>
    </location>
</feature>
<dbReference type="PANTHER" id="PTHR12917:SF1">
    <property type="entry name" value="AT13091P"/>
    <property type="match status" value="1"/>
</dbReference>
<evidence type="ECO:0000256" key="1">
    <source>
        <dbReference type="ARBA" id="ARBA00009136"/>
    </source>
</evidence>
<dbReference type="Pfam" id="PF09668">
    <property type="entry name" value="Asp_protease"/>
    <property type="match status" value="1"/>
</dbReference>
<sequence length="206" mass="22672">MAGTGGDDLTELELAEAIQRSLDVVVPVDVDIEDDMKLATAIETSLQPAVEAPVVAADPNLFLDNLWAMAEDNIDPMLRSKCQINVLAKIADKEVTLIIDTGAQVNVMSMDVVKKLGIVSFMDTRSKGTMHGVGTGTICGQIPYIEIKFGDVLCPANFYVLENMKDQHLQILIGFPFMMFYKTNLDFAKSQMTIGSYKVNMIIKEF</sequence>
<dbReference type="Gene3D" id="2.40.70.10">
    <property type="entry name" value="Acid Proteases"/>
    <property type="match status" value="1"/>
</dbReference>
<keyword evidence="2" id="KW-0645">Protease</keyword>
<dbReference type="InterPro" id="IPR019103">
    <property type="entry name" value="Peptidase_aspartic_DDI1-type"/>
</dbReference>
<gene>
    <name evidence="6" type="ORF">Harvfovirus4_37</name>
</gene>
<dbReference type="InterPro" id="IPR021109">
    <property type="entry name" value="Peptidase_aspartic_dom_sf"/>
</dbReference>
<keyword evidence="3" id="KW-0064">Aspartyl protease</keyword>
<evidence type="ECO:0000313" key="6">
    <source>
        <dbReference type="EMBL" id="AYV80673.1"/>
    </source>
</evidence>
<evidence type="ECO:0000259" key="5">
    <source>
        <dbReference type="Pfam" id="PF09668"/>
    </source>
</evidence>
<dbReference type="SUPFAM" id="SSF50630">
    <property type="entry name" value="Acid proteases"/>
    <property type="match status" value="1"/>
</dbReference>
<reference evidence="6" key="1">
    <citation type="submission" date="2018-10" db="EMBL/GenBank/DDBJ databases">
        <title>Hidden diversity of soil giant viruses.</title>
        <authorList>
            <person name="Schulz F."/>
            <person name="Alteio L."/>
            <person name="Goudeau D."/>
            <person name="Ryan E.M."/>
            <person name="Malmstrom R.R."/>
            <person name="Blanchard J."/>
            <person name="Woyke T."/>
        </authorList>
    </citation>
    <scope>NUCLEOTIDE SEQUENCE</scope>
    <source>
        <strain evidence="6">HAV1</strain>
    </source>
</reference>
<comment type="similarity">
    <text evidence="1">Belongs to the DDI1 family.</text>
</comment>
<accession>A0A3G5A4C2</accession>
<evidence type="ECO:0000256" key="2">
    <source>
        <dbReference type="ARBA" id="ARBA00022670"/>
    </source>
</evidence>
<evidence type="ECO:0000256" key="4">
    <source>
        <dbReference type="ARBA" id="ARBA00022801"/>
    </source>
</evidence>
<dbReference type="PANTHER" id="PTHR12917">
    <property type="entry name" value="ASPARTYL PROTEASE DDI-RELATED"/>
    <property type="match status" value="1"/>
</dbReference>
<dbReference type="GO" id="GO:0004190">
    <property type="term" value="F:aspartic-type endopeptidase activity"/>
    <property type="evidence" value="ECO:0007669"/>
    <property type="project" value="UniProtKB-KW"/>
</dbReference>
<organism evidence="6">
    <name type="scientific">Harvfovirus sp</name>
    <dbReference type="NCBI Taxonomy" id="2487768"/>
    <lineage>
        <taxon>Viruses</taxon>
        <taxon>Varidnaviria</taxon>
        <taxon>Bamfordvirae</taxon>
        <taxon>Nucleocytoviricota</taxon>
        <taxon>Megaviricetes</taxon>
        <taxon>Imitervirales</taxon>
        <taxon>Mimiviridae</taxon>
        <taxon>Klosneuvirinae</taxon>
    </lineage>
</organism>
<protein>
    <recommendedName>
        <fullName evidence="5">Aspartic peptidase DDI1-type domain-containing protein</fullName>
    </recommendedName>
</protein>
<dbReference type="EMBL" id="MK072246">
    <property type="protein sequence ID" value="AYV80673.1"/>
    <property type="molecule type" value="Genomic_DNA"/>
</dbReference>
<proteinExistence type="inferred from homology"/>
<evidence type="ECO:0000256" key="3">
    <source>
        <dbReference type="ARBA" id="ARBA00022750"/>
    </source>
</evidence>